<dbReference type="EMBL" id="HBUF01630072">
    <property type="protein sequence ID" value="CAG6783022.1"/>
    <property type="molecule type" value="Transcribed_RNA"/>
</dbReference>
<dbReference type="EMBL" id="HBUF01630070">
    <property type="protein sequence ID" value="CAG6783021.1"/>
    <property type="molecule type" value="Transcribed_RNA"/>
</dbReference>
<accession>A0A8D9BKD6</accession>
<reference evidence="1" key="1">
    <citation type="submission" date="2021-05" db="EMBL/GenBank/DDBJ databases">
        <authorList>
            <person name="Alioto T."/>
            <person name="Alioto T."/>
            <person name="Gomez Garrido J."/>
        </authorList>
    </citation>
    <scope>NUCLEOTIDE SEQUENCE</scope>
</reference>
<sequence>MLDVSVLSSIFPHKRTISISVLPPHSSQSPFILYEFAAFLNEFGNNFIFNFCSIDFTFESWHQVSHNRNKQPWHQDIRSPYNNYEMRIKISAHVLSLSLSLYFLIK</sequence>
<evidence type="ECO:0000313" key="1">
    <source>
        <dbReference type="EMBL" id="CAG6783021.1"/>
    </source>
</evidence>
<dbReference type="AlphaFoldDB" id="A0A8D9BKD6"/>
<proteinExistence type="predicted"/>
<organism evidence="1">
    <name type="scientific">Cacopsylla melanoneura</name>
    <dbReference type="NCBI Taxonomy" id="428564"/>
    <lineage>
        <taxon>Eukaryota</taxon>
        <taxon>Metazoa</taxon>
        <taxon>Ecdysozoa</taxon>
        <taxon>Arthropoda</taxon>
        <taxon>Hexapoda</taxon>
        <taxon>Insecta</taxon>
        <taxon>Pterygota</taxon>
        <taxon>Neoptera</taxon>
        <taxon>Paraneoptera</taxon>
        <taxon>Hemiptera</taxon>
        <taxon>Sternorrhyncha</taxon>
        <taxon>Psylloidea</taxon>
        <taxon>Psyllidae</taxon>
        <taxon>Psyllinae</taxon>
        <taxon>Cacopsylla</taxon>
    </lineage>
</organism>
<protein>
    <submittedName>
        <fullName evidence="1">Uncharacterized protein</fullName>
    </submittedName>
</protein>
<name>A0A8D9BKD6_9HEMI</name>